<comment type="caution">
    <text evidence="2">The sequence shown here is derived from an EMBL/GenBank/DDBJ whole genome shotgun (WGS) entry which is preliminary data.</text>
</comment>
<evidence type="ECO:0000313" key="3">
    <source>
        <dbReference type="Proteomes" id="UP000037511"/>
    </source>
</evidence>
<dbReference type="EMBL" id="LGVG01000002">
    <property type="protein sequence ID" value="KNE29398.1"/>
    <property type="molecule type" value="Genomic_DNA"/>
</dbReference>
<dbReference type="RefSeq" id="WP_050445360.1">
    <property type="nucleotide sequence ID" value="NZ_CP034689.1"/>
</dbReference>
<proteinExistence type="predicted"/>
<gene>
    <name evidence="2" type="ORF">AFM18_03550</name>
</gene>
<feature type="domain" description="CdiI C-terminal" evidence="1">
    <location>
        <begin position="36"/>
        <end position="141"/>
    </location>
</feature>
<dbReference type="CDD" id="cd20699">
    <property type="entry name" value="CdiI_ECL-like"/>
    <property type="match status" value="1"/>
</dbReference>
<dbReference type="Gene3D" id="3.30.2450.20">
    <property type="match status" value="1"/>
</dbReference>
<evidence type="ECO:0000313" key="2">
    <source>
        <dbReference type="EMBL" id="KNE29398.1"/>
    </source>
</evidence>
<dbReference type="AlphaFoldDB" id="A0AAW3I9L1"/>
<name>A0AAW3I9L1_9BURK</name>
<dbReference type="InterPro" id="IPR040509">
    <property type="entry name" value="CdiI_C"/>
</dbReference>
<dbReference type="Proteomes" id="UP000037511">
    <property type="component" value="Unassembled WGS sequence"/>
</dbReference>
<accession>A0AAW3I9L1</accession>
<dbReference type="InterPro" id="IPR053755">
    <property type="entry name" value="CDI_immunity_sf"/>
</dbReference>
<sequence>MSFSIALGEEVLTEFNEPVLKGEIEIDGYTESFFAPTEYWSRNEYISSWKKSLKRGLREGDHAVLVTSMRDPEASNFIFYWVIFIEGEQAYIQNRILFLEEMSEPFDPEKISSYVSRRTEFNEDGLEISQWKTDMTSIVDFLNELSN</sequence>
<protein>
    <recommendedName>
        <fullName evidence="1">CdiI C-terminal domain-containing protein</fullName>
    </recommendedName>
</protein>
<evidence type="ECO:0000259" key="1">
    <source>
        <dbReference type="Pfam" id="PF18228"/>
    </source>
</evidence>
<dbReference type="Pfam" id="PF18228">
    <property type="entry name" value="CdiI_N"/>
    <property type="match status" value="1"/>
</dbReference>
<reference evidence="2 3" key="1">
    <citation type="submission" date="2015-07" db="EMBL/GenBank/DDBJ databases">
        <title>Draft genome of Achromobacter spanius.</title>
        <authorList>
            <person name="Wang X."/>
        </authorList>
    </citation>
    <scope>NUCLEOTIDE SEQUENCE [LARGE SCALE GENOMIC DNA]</scope>
    <source>
        <strain evidence="2 3">CGMCC9173</strain>
    </source>
</reference>
<organism evidence="2 3">
    <name type="scientific">Achromobacter spanius</name>
    <dbReference type="NCBI Taxonomy" id="217203"/>
    <lineage>
        <taxon>Bacteria</taxon>
        <taxon>Pseudomonadati</taxon>
        <taxon>Pseudomonadota</taxon>
        <taxon>Betaproteobacteria</taxon>
        <taxon>Burkholderiales</taxon>
        <taxon>Alcaligenaceae</taxon>
        <taxon>Achromobacter</taxon>
    </lineage>
</organism>